<keyword evidence="1" id="KW-0812">Transmembrane</keyword>
<evidence type="ECO:0000313" key="2">
    <source>
        <dbReference type="Proteomes" id="UP000515123"/>
    </source>
</evidence>
<proteinExistence type="predicted"/>
<keyword evidence="1" id="KW-1133">Transmembrane helix</keyword>
<evidence type="ECO:0000313" key="3">
    <source>
        <dbReference type="RefSeq" id="XP_020086847.1"/>
    </source>
</evidence>
<protein>
    <submittedName>
        <fullName evidence="3">Uncharacterized protein LOC109709168</fullName>
    </submittedName>
</protein>
<gene>
    <name evidence="3" type="primary">LOC109709168</name>
</gene>
<dbReference type="GeneID" id="109709168"/>
<keyword evidence="1" id="KW-0472">Membrane</keyword>
<organism evidence="2 3">
    <name type="scientific">Ananas comosus</name>
    <name type="common">Pineapple</name>
    <name type="synonym">Ananas ananas</name>
    <dbReference type="NCBI Taxonomy" id="4615"/>
    <lineage>
        <taxon>Eukaryota</taxon>
        <taxon>Viridiplantae</taxon>
        <taxon>Streptophyta</taxon>
        <taxon>Embryophyta</taxon>
        <taxon>Tracheophyta</taxon>
        <taxon>Spermatophyta</taxon>
        <taxon>Magnoliopsida</taxon>
        <taxon>Liliopsida</taxon>
        <taxon>Poales</taxon>
        <taxon>Bromeliaceae</taxon>
        <taxon>Bromelioideae</taxon>
        <taxon>Ananas</taxon>
    </lineage>
</organism>
<dbReference type="AlphaFoldDB" id="A0A6P5ETP2"/>
<name>A0A6P5ETP2_ANACO</name>
<sequence length="124" mass="14714">MCCKGFPPLPPLFLHLYFLTFFLSFFILCQFFGELVSYGHPHVLFLHFGWSFQATIFSPIRADATHNSRIPKECCTKRRYRRTINFSTMEEDWPIESNDHCIDYTVTLLRIDLHCTYLFGSFEL</sequence>
<keyword evidence="2" id="KW-1185">Reference proteome</keyword>
<dbReference type="Proteomes" id="UP000515123">
    <property type="component" value="Linkage group 1"/>
</dbReference>
<accession>A0A6P5ETP2</accession>
<reference evidence="3" key="2">
    <citation type="submission" date="2025-08" db="UniProtKB">
        <authorList>
            <consortium name="RefSeq"/>
        </authorList>
    </citation>
    <scope>IDENTIFICATION</scope>
    <source>
        <tissue evidence="3">Leaf</tissue>
    </source>
</reference>
<evidence type="ECO:0000256" key="1">
    <source>
        <dbReference type="SAM" id="Phobius"/>
    </source>
</evidence>
<dbReference type="RefSeq" id="XP_020086847.1">
    <property type="nucleotide sequence ID" value="XM_020231258.1"/>
</dbReference>
<reference evidence="2" key="1">
    <citation type="journal article" date="2015" name="Nat. Genet.">
        <title>The pineapple genome and the evolution of CAM photosynthesis.</title>
        <authorList>
            <person name="Ming R."/>
            <person name="VanBuren R."/>
            <person name="Wai C.M."/>
            <person name="Tang H."/>
            <person name="Schatz M.C."/>
            <person name="Bowers J.E."/>
            <person name="Lyons E."/>
            <person name="Wang M.L."/>
            <person name="Chen J."/>
            <person name="Biggers E."/>
            <person name="Zhang J."/>
            <person name="Huang L."/>
            <person name="Zhang L."/>
            <person name="Miao W."/>
            <person name="Zhang J."/>
            <person name="Ye Z."/>
            <person name="Miao C."/>
            <person name="Lin Z."/>
            <person name="Wang H."/>
            <person name="Zhou H."/>
            <person name="Yim W.C."/>
            <person name="Priest H.D."/>
            <person name="Zheng C."/>
            <person name="Woodhouse M."/>
            <person name="Edger P.P."/>
            <person name="Guyot R."/>
            <person name="Guo H.B."/>
            <person name="Guo H."/>
            <person name="Zheng G."/>
            <person name="Singh R."/>
            <person name="Sharma A."/>
            <person name="Min X."/>
            <person name="Zheng Y."/>
            <person name="Lee H."/>
            <person name="Gurtowski J."/>
            <person name="Sedlazeck F.J."/>
            <person name="Harkess A."/>
            <person name="McKain M.R."/>
            <person name="Liao Z."/>
            <person name="Fang J."/>
            <person name="Liu J."/>
            <person name="Zhang X."/>
            <person name="Zhang Q."/>
            <person name="Hu W."/>
            <person name="Qin Y."/>
            <person name="Wang K."/>
            <person name="Chen L.Y."/>
            <person name="Shirley N."/>
            <person name="Lin Y.R."/>
            <person name="Liu L.Y."/>
            <person name="Hernandez A.G."/>
            <person name="Wright C.L."/>
            <person name="Bulone V."/>
            <person name="Tuskan G.A."/>
            <person name="Heath K."/>
            <person name="Zee F."/>
            <person name="Moore P.H."/>
            <person name="Sunkar R."/>
            <person name="Leebens-Mack J.H."/>
            <person name="Mockler T."/>
            <person name="Bennetzen J.L."/>
            <person name="Freeling M."/>
            <person name="Sankoff D."/>
            <person name="Paterson A.H."/>
            <person name="Zhu X."/>
            <person name="Yang X."/>
            <person name="Smith J.A."/>
            <person name="Cushman J.C."/>
            <person name="Paull R.E."/>
            <person name="Yu Q."/>
        </authorList>
    </citation>
    <scope>NUCLEOTIDE SEQUENCE [LARGE SCALE GENOMIC DNA]</scope>
    <source>
        <strain evidence="2">cv. F153</strain>
    </source>
</reference>
<feature type="transmembrane region" description="Helical" evidence="1">
    <location>
        <begin position="12"/>
        <end position="33"/>
    </location>
</feature>